<evidence type="ECO:0000313" key="3">
    <source>
        <dbReference type="EMBL" id="MCM0621828.1"/>
    </source>
</evidence>
<dbReference type="InterPro" id="IPR001296">
    <property type="entry name" value="Glyco_trans_1"/>
</dbReference>
<dbReference type="PANTHER" id="PTHR45947">
    <property type="entry name" value="SULFOQUINOVOSYL TRANSFERASE SQD2"/>
    <property type="match status" value="1"/>
</dbReference>
<dbReference type="RefSeq" id="WP_250828161.1">
    <property type="nucleotide sequence ID" value="NZ_JAMOIL010000023.1"/>
</dbReference>
<dbReference type="EC" id="2.4.-.-" evidence="3"/>
<dbReference type="SUPFAM" id="SSF53756">
    <property type="entry name" value="UDP-Glycosyltransferase/glycogen phosphorylase"/>
    <property type="match status" value="1"/>
</dbReference>
<reference evidence="3" key="1">
    <citation type="submission" date="2022-05" db="EMBL/GenBank/DDBJ databases">
        <authorList>
            <person name="Tuo L."/>
        </authorList>
    </citation>
    <scope>NUCLEOTIDE SEQUENCE</scope>
    <source>
        <strain evidence="3">BSK12Z-4</strain>
    </source>
</reference>
<dbReference type="Gene3D" id="3.40.50.2000">
    <property type="entry name" value="Glycogen Phosphorylase B"/>
    <property type="match status" value="2"/>
</dbReference>
<dbReference type="EMBL" id="JAMOIL010000023">
    <property type="protein sequence ID" value="MCM0621828.1"/>
    <property type="molecule type" value="Genomic_DNA"/>
</dbReference>
<name>A0A9X2D9M3_9ACTN</name>
<dbReference type="InterPro" id="IPR050194">
    <property type="entry name" value="Glycosyltransferase_grp1"/>
</dbReference>
<comment type="caution">
    <text evidence="3">The sequence shown here is derived from an EMBL/GenBank/DDBJ whole genome shotgun (WGS) entry which is preliminary data.</text>
</comment>
<evidence type="ECO:0000259" key="2">
    <source>
        <dbReference type="Pfam" id="PF00534"/>
    </source>
</evidence>
<evidence type="ECO:0000313" key="4">
    <source>
        <dbReference type="Proteomes" id="UP001139485"/>
    </source>
</evidence>
<dbReference type="Proteomes" id="UP001139485">
    <property type="component" value="Unassembled WGS sequence"/>
</dbReference>
<sequence length="363" mass="40182">MNSNGLIVCEWLEATGGAERVLDALVRTLTPQKIRCLWNDGPKNRFPNTIIEESIGPQSVLRGRKALSLAYQDKLFGGIDPEQFDWIVASSHSFAHHVGKSKRGRENNVYVYAHTPPRFLWSPEVDRRASHFAMKPVISALKRLDRRPVKTANYAVNSRYVQTRAKNAWSIEPRVIYPELDMSRLMTESDDDADITHWRTGEYILGASRFVPYKGLDKVIRLGEYMDLPVLIAGDGPQLKALQAMATAATVPVKIVRSPSDAELYRLITNASLFVFPPIEDFGIMPLEAIALGTPALVNSEGGARESLELLGAGGSHTSFSNLADVAQSARAAMAAKLPSAAKIDNTFGRSRFQREITNWVTC</sequence>
<keyword evidence="4" id="KW-1185">Reference proteome</keyword>
<dbReference type="AlphaFoldDB" id="A0A9X2D9M3"/>
<dbReference type="GO" id="GO:0016757">
    <property type="term" value="F:glycosyltransferase activity"/>
    <property type="evidence" value="ECO:0007669"/>
    <property type="project" value="UniProtKB-KW"/>
</dbReference>
<keyword evidence="1 3" id="KW-0808">Transferase</keyword>
<dbReference type="PANTHER" id="PTHR45947:SF3">
    <property type="entry name" value="SULFOQUINOVOSYL TRANSFERASE SQD2"/>
    <property type="match status" value="1"/>
</dbReference>
<gene>
    <name evidence="3" type="ORF">M8330_16175</name>
</gene>
<evidence type="ECO:0000256" key="1">
    <source>
        <dbReference type="ARBA" id="ARBA00022679"/>
    </source>
</evidence>
<dbReference type="Pfam" id="PF00534">
    <property type="entry name" value="Glycos_transf_1"/>
    <property type="match status" value="1"/>
</dbReference>
<protein>
    <submittedName>
        <fullName evidence="3">Glycosyltransferase</fullName>
        <ecNumber evidence="3">2.4.-.-</ecNumber>
    </submittedName>
</protein>
<keyword evidence="3" id="KW-0328">Glycosyltransferase</keyword>
<accession>A0A9X2D9M3</accession>
<organism evidence="3 4">
    <name type="scientific">Nocardioides bruguierae</name>
    <dbReference type="NCBI Taxonomy" id="2945102"/>
    <lineage>
        <taxon>Bacteria</taxon>
        <taxon>Bacillati</taxon>
        <taxon>Actinomycetota</taxon>
        <taxon>Actinomycetes</taxon>
        <taxon>Propionibacteriales</taxon>
        <taxon>Nocardioidaceae</taxon>
        <taxon>Nocardioides</taxon>
    </lineage>
</organism>
<feature type="domain" description="Glycosyl transferase family 1" evidence="2">
    <location>
        <begin position="200"/>
        <end position="310"/>
    </location>
</feature>
<proteinExistence type="predicted"/>